<dbReference type="PANTHER" id="PTHR14568:SF9">
    <property type="entry name" value="TRANSMEMBRANE 6 SUPERFAMILY MEMBER 2"/>
    <property type="match status" value="1"/>
</dbReference>
<feature type="domain" description="Transmembrane 6 superfamily member 1/2 transmembrane" evidence="3">
    <location>
        <begin position="16"/>
        <end position="96"/>
    </location>
</feature>
<dbReference type="Ensembl" id="ENSSPUT00000010861.1">
    <property type="protein sequence ID" value="ENSSPUP00000010194.1"/>
    <property type="gene ID" value="ENSSPUG00000007875.1"/>
</dbReference>
<feature type="transmembrane region" description="Helical" evidence="1">
    <location>
        <begin position="32"/>
        <end position="52"/>
    </location>
</feature>
<protein>
    <submittedName>
        <fullName evidence="4">Transmembrane 6 superfamily member 2</fullName>
    </submittedName>
</protein>
<proteinExistence type="predicted"/>
<feature type="signal peptide" evidence="2">
    <location>
        <begin position="1"/>
        <end position="22"/>
    </location>
</feature>
<feature type="chain" id="PRO_5034910928" evidence="2">
    <location>
        <begin position="23"/>
        <end position="103"/>
    </location>
</feature>
<dbReference type="AlphaFoldDB" id="A0A8D0GU45"/>
<keyword evidence="5" id="KW-1185">Reference proteome</keyword>
<dbReference type="GO" id="GO:0005789">
    <property type="term" value="C:endoplasmic reticulum membrane"/>
    <property type="evidence" value="ECO:0007669"/>
    <property type="project" value="TreeGrafter"/>
</dbReference>
<dbReference type="Pfam" id="PF26083">
    <property type="entry name" value="TM_Tm6sf2"/>
    <property type="match status" value="1"/>
</dbReference>
<keyword evidence="1" id="KW-0812">Transmembrane</keyword>
<dbReference type="GeneTree" id="ENSGT00390000012913"/>
<evidence type="ECO:0000256" key="1">
    <source>
        <dbReference type="SAM" id="Phobius"/>
    </source>
</evidence>
<evidence type="ECO:0000259" key="3">
    <source>
        <dbReference type="Pfam" id="PF26083"/>
    </source>
</evidence>
<gene>
    <name evidence="4" type="primary">TM6SF2</name>
</gene>
<accession>A0A8D0GU45</accession>
<organism evidence="4 5">
    <name type="scientific">Sphenodon punctatus</name>
    <name type="common">Tuatara</name>
    <name type="synonym">Hatteria punctata</name>
    <dbReference type="NCBI Taxonomy" id="8508"/>
    <lineage>
        <taxon>Eukaryota</taxon>
        <taxon>Metazoa</taxon>
        <taxon>Chordata</taxon>
        <taxon>Craniata</taxon>
        <taxon>Vertebrata</taxon>
        <taxon>Euteleostomi</taxon>
        <taxon>Lepidosauria</taxon>
        <taxon>Sphenodontia</taxon>
        <taxon>Sphenodontidae</taxon>
        <taxon>Sphenodon</taxon>
    </lineage>
</organism>
<dbReference type="GO" id="GO:0033116">
    <property type="term" value="C:endoplasmic reticulum-Golgi intermediate compartment membrane"/>
    <property type="evidence" value="ECO:0007669"/>
    <property type="project" value="TreeGrafter"/>
</dbReference>
<evidence type="ECO:0000313" key="4">
    <source>
        <dbReference type="Ensembl" id="ENSSPUP00000010194.1"/>
    </source>
</evidence>
<keyword evidence="2" id="KW-0732">Signal</keyword>
<feature type="transmembrane region" description="Helical" evidence="1">
    <location>
        <begin position="59"/>
        <end position="79"/>
    </location>
</feature>
<reference evidence="4" key="1">
    <citation type="submission" date="2025-08" db="UniProtKB">
        <authorList>
            <consortium name="Ensembl"/>
        </authorList>
    </citation>
    <scope>IDENTIFICATION</scope>
</reference>
<evidence type="ECO:0000313" key="5">
    <source>
        <dbReference type="Proteomes" id="UP000694392"/>
    </source>
</evidence>
<dbReference type="GO" id="GO:0019216">
    <property type="term" value="P:regulation of lipid metabolic process"/>
    <property type="evidence" value="ECO:0007669"/>
    <property type="project" value="TreeGrafter"/>
</dbReference>
<dbReference type="PANTHER" id="PTHR14568">
    <property type="entry name" value="TRANSMEMBRANE SUPERFAMILY 6 MEMBER 1/2"/>
    <property type="match status" value="1"/>
</dbReference>
<dbReference type="GO" id="GO:0055088">
    <property type="term" value="P:lipid homeostasis"/>
    <property type="evidence" value="ECO:0007669"/>
    <property type="project" value="TreeGrafter"/>
</dbReference>
<keyword evidence="1" id="KW-0472">Membrane</keyword>
<name>A0A8D0GU45_SPHPU</name>
<evidence type="ECO:0000256" key="2">
    <source>
        <dbReference type="SAM" id="SignalP"/>
    </source>
</evidence>
<sequence>MRPPPLTAAIVLSLSAFPISYAVNSLAALAHPVAIVVTGAAMLVALFALVYFPSRAQDPLFCVFSVFSFTSVIDLIIALEEDDYLSGFMEFYMQEVTGGGGAS</sequence>
<dbReference type="Proteomes" id="UP000694392">
    <property type="component" value="Unplaced"/>
</dbReference>
<keyword evidence="1" id="KW-1133">Transmembrane helix</keyword>
<dbReference type="InterPro" id="IPR059044">
    <property type="entry name" value="TM_Tm6sf1/2"/>
</dbReference>
<reference evidence="4" key="2">
    <citation type="submission" date="2025-09" db="UniProtKB">
        <authorList>
            <consortium name="Ensembl"/>
        </authorList>
    </citation>
    <scope>IDENTIFICATION</scope>
</reference>